<reference evidence="1 2" key="1">
    <citation type="submission" date="2015-07" db="EMBL/GenBank/DDBJ databases">
        <title>Fjat-14205 dsm 2895.</title>
        <authorList>
            <person name="Liu B."/>
            <person name="Wang J."/>
            <person name="Zhu Y."/>
            <person name="Liu G."/>
            <person name="Chen Q."/>
            <person name="Chen Z."/>
            <person name="Lan J."/>
            <person name="Che J."/>
            <person name="Ge C."/>
            <person name="Shi H."/>
            <person name="Pan Z."/>
            <person name="Liu X."/>
        </authorList>
    </citation>
    <scope>NUCLEOTIDE SEQUENCE [LARGE SCALE GENOMIC DNA]</scope>
    <source>
        <strain evidence="1 2">DSM 2895</strain>
    </source>
</reference>
<dbReference type="EMBL" id="LGUG01000004">
    <property type="protein sequence ID" value="KON97690.1"/>
    <property type="molecule type" value="Genomic_DNA"/>
</dbReference>
<gene>
    <name evidence="1" type="ORF">AF333_21845</name>
</gene>
<dbReference type="Proteomes" id="UP000037269">
    <property type="component" value="Unassembled WGS sequence"/>
</dbReference>
<protein>
    <submittedName>
        <fullName evidence="1">Uncharacterized protein</fullName>
    </submittedName>
</protein>
<dbReference type="GeneID" id="42307781"/>
<evidence type="ECO:0000313" key="2">
    <source>
        <dbReference type="Proteomes" id="UP000037269"/>
    </source>
</evidence>
<keyword evidence="2" id="KW-1185">Reference proteome</keyword>
<organism evidence="1 2">
    <name type="scientific">Aneurinibacillus migulanus</name>
    <name type="common">Bacillus migulanus</name>
    <dbReference type="NCBI Taxonomy" id="47500"/>
    <lineage>
        <taxon>Bacteria</taxon>
        <taxon>Bacillati</taxon>
        <taxon>Bacillota</taxon>
        <taxon>Bacilli</taxon>
        <taxon>Bacillales</taxon>
        <taxon>Paenibacillaceae</taxon>
        <taxon>Aneurinibacillus group</taxon>
        <taxon>Aneurinibacillus</taxon>
    </lineage>
</organism>
<comment type="caution">
    <text evidence="1">The sequence shown here is derived from an EMBL/GenBank/DDBJ whole genome shotgun (WGS) entry which is preliminary data.</text>
</comment>
<evidence type="ECO:0000313" key="1">
    <source>
        <dbReference type="EMBL" id="KON97690.1"/>
    </source>
</evidence>
<dbReference type="PATRIC" id="fig|47500.8.peg.1802"/>
<dbReference type="RefSeq" id="WP_043066996.1">
    <property type="nucleotide sequence ID" value="NZ_BJOA01000324.1"/>
</dbReference>
<accession>A0A0D1W5K9</accession>
<name>A0A0D1W5K9_ANEMI</name>
<dbReference type="AlphaFoldDB" id="A0A0D1W5K9"/>
<dbReference type="OrthoDB" id="2656278at2"/>
<sequence length="150" mass="16794">MDKAALKAVEDTFVGLNGLGLQKEPLETASLIVKDGKEVYTRTFSDSDTPVFIDVEKRTNKILNVYANELEHTTAEYPAVFDKLEGYSEEQLLKQATIQAKRLLSIDLTGYKASKNPQMVGVVYFTRKGTPTLVGRYNSKGQFYVLGFEE</sequence>
<proteinExistence type="predicted"/>